<feature type="compositionally biased region" description="Basic residues" evidence="1">
    <location>
        <begin position="133"/>
        <end position="145"/>
    </location>
</feature>
<protein>
    <submittedName>
        <fullName evidence="2">Uncharacterized protein</fullName>
    </submittedName>
</protein>
<organism evidence="2 3">
    <name type="scientific">Laodelphax striatellus</name>
    <name type="common">Small brown planthopper</name>
    <name type="synonym">Delphax striatella</name>
    <dbReference type="NCBI Taxonomy" id="195883"/>
    <lineage>
        <taxon>Eukaryota</taxon>
        <taxon>Metazoa</taxon>
        <taxon>Ecdysozoa</taxon>
        <taxon>Arthropoda</taxon>
        <taxon>Hexapoda</taxon>
        <taxon>Insecta</taxon>
        <taxon>Pterygota</taxon>
        <taxon>Neoptera</taxon>
        <taxon>Paraneoptera</taxon>
        <taxon>Hemiptera</taxon>
        <taxon>Auchenorrhyncha</taxon>
        <taxon>Fulgoroidea</taxon>
        <taxon>Delphacidae</taxon>
        <taxon>Criomorphinae</taxon>
        <taxon>Laodelphax</taxon>
    </lineage>
</organism>
<name>A0A482WJJ1_LAOST</name>
<accession>A0A482WJJ1</accession>
<feature type="compositionally biased region" description="Basic and acidic residues" evidence="1">
    <location>
        <begin position="168"/>
        <end position="182"/>
    </location>
</feature>
<sequence length="182" mass="19408">MEQPPPSQRFPVIVAILDEDRVTPLQSVAQVNMSNQGKDFNSVVAQEDSDSSESDNETPAAAAASATATRSIFDSDSSESDSEPPKLERFDTPVTLSFSESERTSPPTLEPMVCAKGGKRFSEWTAEGGPYRRGTRSAFPKRGRLLGKSVNSTVTGSLSAAPSASPAKSDKKPTKKEASPKE</sequence>
<evidence type="ECO:0000313" key="2">
    <source>
        <dbReference type="EMBL" id="RZF33695.1"/>
    </source>
</evidence>
<dbReference type="Proteomes" id="UP000291343">
    <property type="component" value="Unassembled WGS sequence"/>
</dbReference>
<evidence type="ECO:0000313" key="3">
    <source>
        <dbReference type="Proteomes" id="UP000291343"/>
    </source>
</evidence>
<dbReference type="EMBL" id="QKKF02033617">
    <property type="protein sequence ID" value="RZF33695.1"/>
    <property type="molecule type" value="Genomic_DNA"/>
</dbReference>
<feature type="compositionally biased region" description="Low complexity" evidence="1">
    <location>
        <begin position="57"/>
        <end position="69"/>
    </location>
</feature>
<feature type="compositionally biased region" description="Polar residues" evidence="1">
    <location>
        <begin position="94"/>
        <end position="107"/>
    </location>
</feature>
<gene>
    <name evidence="2" type="ORF">LSTR_LSTR007073</name>
</gene>
<evidence type="ECO:0000256" key="1">
    <source>
        <dbReference type="SAM" id="MobiDB-lite"/>
    </source>
</evidence>
<dbReference type="AlphaFoldDB" id="A0A482WJJ1"/>
<feature type="region of interest" description="Disordered" evidence="1">
    <location>
        <begin position="32"/>
        <end position="182"/>
    </location>
</feature>
<comment type="caution">
    <text evidence="2">The sequence shown here is derived from an EMBL/GenBank/DDBJ whole genome shotgun (WGS) entry which is preliminary data.</text>
</comment>
<proteinExistence type="predicted"/>
<reference evidence="2 3" key="1">
    <citation type="journal article" date="2017" name="Gigascience">
        <title>Genome sequence of the small brown planthopper, Laodelphax striatellus.</title>
        <authorList>
            <person name="Zhu J."/>
            <person name="Jiang F."/>
            <person name="Wang X."/>
            <person name="Yang P."/>
            <person name="Bao Y."/>
            <person name="Zhao W."/>
            <person name="Wang W."/>
            <person name="Lu H."/>
            <person name="Wang Q."/>
            <person name="Cui N."/>
            <person name="Li J."/>
            <person name="Chen X."/>
            <person name="Luo L."/>
            <person name="Yu J."/>
            <person name="Kang L."/>
            <person name="Cui F."/>
        </authorList>
    </citation>
    <scope>NUCLEOTIDE SEQUENCE [LARGE SCALE GENOMIC DNA]</scope>
    <source>
        <strain evidence="2">Lst14</strain>
    </source>
</reference>
<keyword evidence="3" id="KW-1185">Reference proteome</keyword>
<feature type="compositionally biased region" description="Polar residues" evidence="1">
    <location>
        <begin position="149"/>
        <end position="158"/>
    </location>
</feature>
<dbReference type="InParanoid" id="A0A482WJJ1"/>
<feature type="compositionally biased region" description="Acidic residues" evidence="1">
    <location>
        <begin position="47"/>
        <end position="56"/>
    </location>
</feature>